<dbReference type="GeneID" id="99677598"/>
<proteinExistence type="predicted"/>
<reference evidence="6 8" key="1">
    <citation type="submission" date="2021-06" db="EMBL/GenBank/DDBJ databases">
        <title>Staphylococcus lentus K169 genome sequencing.</title>
        <authorList>
            <person name="Sundareshan S."/>
            <person name="Akhila D.S."/>
            <person name="Prachi D."/>
            <person name="Sivakumar R."/>
            <person name="Rajendhran J."/>
            <person name="Isloor S."/>
            <person name="Hegde N.R."/>
        </authorList>
    </citation>
    <scope>NUCLEOTIDE SEQUENCE [LARGE SCALE GENOMIC DNA]</scope>
    <source>
        <strain evidence="6 8">K169</strain>
    </source>
</reference>
<dbReference type="InterPro" id="IPR050109">
    <property type="entry name" value="HTH-type_TetR-like_transc_reg"/>
</dbReference>
<evidence type="ECO:0000313" key="6">
    <source>
        <dbReference type="EMBL" id="MBU6113415.1"/>
    </source>
</evidence>
<dbReference type="AlphaFoldDB" id="A0AAP1RSI4"/>
<dbReference type="Proteomes" id="UP000770161">
    <property type="component" value="Unassembled WGS sequence"/>
</dbReference>
<feature type="domain" description="HTH tetR-type" evidence="5">
    <location>
        <begin position="3"/>
        <end position="63"/>
    </location>
</feature>
<feature type="DNA-binding region" description="H-T-H motif" evidence="4">
    <location>
        <begin position="26"/>
        <end position="45"/>
    </location>
</feature>
<dbReference type="SUPFAM" id="SSF46689">
    <property type="entry name" value="Homeodomain-like"/>
    <property type="match status" value="1"/>
</dbReference>
<organism evidence="7 9">
    <name type="scientific">Mammaliicoccus lentus</name>
    <name type="common">Staphylococcus lentus</name>
    <dbReference type="NCBI Taxonomy" id="42858"/>
    <lineage>
        <taxon>Bacteria</taxon>
        <taxon>Bacillati</taxon>
        <taxon>Bacillota</taxon>
        <taxon>Bacilli</taxon>
        <taxon>Bacillales</taxon>
        <taxon>Staphylococcaceae</taxon>
        <taxon>Mammaliicoccus</taxon>
    </lineage>
</organism>
<evidence type="ECO:0000259" key="5">
    <source>
        <dbReference type="PROSITE" id="PS50977"/>
    </source>
</evidence>
<dbReference type="EMBL" id="CP118848">
    <property type="protein sequence ID" value="WHI60583.1"/>
    <property type="molecule type" value="Genomic_DNA"/>
</dbReference>
<name>A0AAP1RSI4_MAMLE</name>
<dbReference type="InterPro" id="IPR023772">
    <property type="entry name" value="DNA-bd_HTH_TetR-type_CS"/>
</dbReference>
<dbReference type="EMBL" id="JAHLZN010000006">
    <property type="protein sequence ID" value="MBU6113415.1"/>
    <property type="molecule type" value="Genomic_DNA"/>
</dbReference>
<keyword evidence="1" id="KW-0805">Transcription regulation</keyword>
<evidence type="ECO:0000313" key="9">
    <source>
        <dbReference type="Proteomes" id="UP001223261"/>
    </source>
</evidence>
<evidence type="ECO:0000313" key="8">
    <source>
        <dbReference type="Proteomes" id="UP000770161"/>
    </source>
</evidence>
<dbReference type="Proteomes" id="UP001223261">
    <property type="component" value="Chromosome"/>
</dbReference>
<evidence type="ECO:0000256" key="4">
    <source>
        <dbReference type="PROSITE-ProRule" id="PRU00335"/>
    </source>
</evidence>
<dbReference type="PRINTS" id="PR00455">
    <property type="entry name" value="HTHTETR"/>
</dbReference>
<dbReference type="InterPro" id="IPR001647">
    <property type="entry name" value="HTH_TetR"/>
</dbReference>
<keyword evidence="3" id="KW-0804">Transcription</keyword>
<accession>A0AAP1RSI4</accession>
<dbReference type="PROSITE" id="PS01081">
    <property type="entry name" value="HTH_TETR_1"/>
    <property type="match status" value="1"/>
</dbReference>
<sequence length="176" mass="20429">MKEDTRKQILEIADKLFEENGYDKTSMDKIAKESGVSRRTLFRYFESKSEILFLSNNDLLKNTLDEFLDGSYTLESITQKLINVLDNASHEDKVNYMESMKRLKTEPDFQSQILYKILKILPQFPSSESDSSDVLKGALFGNILVAWSKIIENPTVDSLDLIKEQIIEFQKRFLEN</sequence>
<keyword evidence="8" id="KW-1185">Reference proteome</keyword>
<dbReference type="PANTHER" id="PTHR30055:SF234">
    <property type="entry name" value="HTH-TYPE TRANSCRIPTIONAL REGULATOR BETI"/>
    <property type="match status" value="1"/>
</dbReference>
<evidence type="ECO:0000256" key="3">
    <source>
        <dbReference type="ARBA" id="ARBA00023163"/>
    </source>
</evidence>
<reference evidence="7" key="2">
    <citation type="journal article" date="2023" name="Antibiotics">
        <title>Prevalence and Molecular Characterization of Methicillin-Resistant Staphylococci (MRS) and Mammaliicocci (MRM) in Dromedary Camels from Algeria: First Detection of SCCmec-mecC Hybrid in Methicillin-Resistant Mammaliicoccus lentus.</title>
        <authorList>
            <person name="Belhout C."/>
            <person name="Boyen F."/>
            <person name="Vereecke N."/>
            <person name="Theuns S."/>
            <person name="Taibi N."/>
            <person name="Stegger M."/>
            <person name="de la Fe-Rodriguez P.Y."/>
            <person name="Bouayad L."/>
            <person name="Elgroud R."/>
            <person name="Butaye P."/>
        </authorList>
    </citation>
    <scope>NUCLEOTIDE SEQUENCE</scope>
    <source>
        <strain evidence="7">7048</strain>
    </source>
</reference>
<evidence type="ECO:0000313" key="7">
    <source>
        <dbReference type="EMBL" id="WHI60583.1"/>
    </source>
</evidence>
<keyword evidence="2 4" id="KW-0238">DNA-binding</keyword>
<dbReference type="PROSITE" id="PS50977">
    <property type="entry name" value="HTH_TETR_2"/>
    <property type="match status" value="1"/>
</dbReference>
<dbReference type="Pfam" id="PF00440">
    <property type="entry name" value="TetR_N"/>
    <property type="match status" value="1"/>
</dbReference>
<dbReference type="PANTHER" id="PTHR30055">
    <property type="entry name" value="HTH-TYPE TRANSCRIPTIONAL REGULATOR RUTR"/>
    <property type="match status" value="1"/>
</dbReference>
<gene>
    <name evidence="6" type="ORF">KQ656_05565</name>
    <name evidence="7" type="ORF">PYH69_02845</name>
</gene>
<dbReference type="FunFam" id="1.10.10.60:FF:000141">
    <property type="entry name" value="TetR family transcriptional regulator"/>
    <property type="match status" value="1"/>
</dbReference>
<evidence type="ECO:0000256" key="1">
    <source>
        <dbReference type="ARBA" id="ARBA00023015"/>
    </source>
</evidence>
<dbReference type="GO" id="GO:0045892">
    <property type="term" value="P:negative regulation of DNA-templated transcription"/>
    <property type="evidence" value="ECO:0007669"/>
    <property type="project" value="UniProtKB-ARBA"/>
</dbReference>
<dbReference type="GO" id="GO:0000976">
    <property type="term" value="F:transcription cis-regulatory region binding"/>
    <property type="evidence" value="ECO:0007669"/>
    <property type="project" value="TreeGrafter"/>
</dbReference>
<protein>
    <submittedName>
        <fullName evidence="7">TetR family transcriptional regulator</fullName>
    </submittedName>
</protein>
<dbReference type="RefSeq" id="WP_017001087.1">
    <property type="nucleotide sequence ID" value="NZ_CP059679.1"/>
</dbReference>
<dbReference type="GO" id="GO:0003700">
    <property type="term" value="F:DNA-binding transcription factor activity"/>
    <property type="evidence" value="ECO:0007669"/>
    <property type="project" value="TreeGrafter"/>
</dbReference>
<evidence type="ECO:0000256" key="2">
    <source>
        <dbReference type="ARBA" id="ARBA00023125"/>
    </source>
</evidence>
<dbReference type="Gene3D" id="1.10.357.10">
    <property type="entry name" value="Tetracycline Repressor, domain 2"/>
    <property type="match status" value="1"/>
</dbReference>
<dbReference type="InterPro" id="IPR009057">
    <property type="entry name" value="Homeodomain-like_sf"/>
</dbReference>